<dbReference type="PROSITE" id="PS50206">
    <property type="entry name" value="RHODANESE_3"/>
    <property type="match status" value="1"/>
</dbReference>
<dbReference type="AlphaFoldDB" id="A0A9W7BCL2"/>
<gene>
    <name evidence="8" type="ORF">TrVE_jg2364</name>
</gene>
<dbReference type="InterPro" id="IPR015421">
    <property type="entry name" value="PyrdxlP-dep_Trfase_major"/>
</dbReference>
<feature type="compositionally biased region" description="Polar residues" evidence="6">
    <location>
        <begin position="1"/>
        <end position="20"/>
    </location>
</feature>
<accession>A0A9W7BCL2</accession>
<dbReference type="Proteomes" id="UP001165160">
    <property type="component" value="Unassembled WGS sequence"/>
</dbReference>
<evidence type="ECO:0000256" key="3">
    <source>
        <dbReference type="ARBA" id="ARBA00022576"/>
    </source>
</evidence>
<dbReference type="CDD" id="cd00609">
    <property type="entry name" value="AAT_like"/>
    <property type="match status" value="1"/>
</dbReference>
<dbReference type="Pfam" id="PF00155">
    <property type="entry name" value="Aminotran_1_2"/>
    <property type="match status" value="1"/>
</dbReference>
<dbReference type="Gene3D" id="3.90.1150.10">
    <property type="entry name" value="Aspartate Aminotransferase, domain 1"/>
    <property type="match status" value="1"/>
</dbReference>
<keyword evidence="9" id="KW-1185">Reference proteome</keyword>
<dbReference type="InterPro" id="IPR001763">
    <property type="entry name" value="Rhodanese-like_dom"/>
</dbReference>
<dbReference type="GO" id="GO:0008483">
    <property type="term" value="F:transaminase activity"/>
    <property type="evidence" value="ECO:0007669"/>
    <property type="project" value="UniProtKB-KW"/>
</dbReference>
<dbReference type="GO" id="GO:0030170">
    <property type="term" value="F:pyridoxal phosphate binding"/>
    <property type="evidence" value="ECO:0007669"/>
    <property type="project" value="InterPro"/>
</dbReference>
<dbReference type="SUPFAM" id="SSF53383">
    <property type="entry name" value="PLP-dependent transferases"/>
    <property type="match status" value="1"/>
</dbReference>
<keyword evidence="5" id="KW-0663">Pyridoxal phosphate</keyword>
<evidence type="ECO:0000256" key="5">
    <source>
        <dbReference type="ARBA" id="ARBA00022898"/>
    </source>
</evidence>
<dbReference type="InterPro" id="IPR004839">
    <property type="entry name" value="Aminotransferase_I/II_large"/>
</dbReference>
<feature type="region of interest" description="Disordered" evidence="6">
    <location>
        <begin position="1"/>
        <end position="43"/>
    </location>
</feature>
<dbReference type="Gene3D" id="3.40.640.10">
    <property type="entry name" value="Type I PLP-dependent aspartate aminotransferase-like (Major domain)"/>
    <property type="match status" value="1"/>
</dbReference>
<organism evidence="8 9">
    <name type="scientific">Triparma verrucosa</name>
    <dbReference type="NCBI Taxonomy" id="1606542"/>
    <lineage>
        <taxon>Eukaryota</taxon>
        <taxon>Sar</taxon>
        <taxon>Stramenopiles</taxon>
        <taxon>Ochrophyta</taxon>
        <taxon>Bolidophyceae</taxon>
        <taxon>Parmales</taxon>
        <taxon>Triparmaceae</taxon>
        <taxon>Triparma</taxon>
    </lineage>
</organism>
<protein>
    <recommendedName>
        <fullName evidence="7">Rhodanese domain-containing protein</fullName>
    </recommendedName>
</protein>
<evidence type="ECO:0000256" key="6">
    <source>
        <dbReference type="SAM" id="MobiDB-lite"/>
    </source>
</evidence>
<dbReference type="InterPro" id="IPR015422">
    <property type="entry name" value="PyrdxlP-dep_Trfase_small"/>
</dbReference>
<evidence type="ECO:0000313" key="8">
    <source>
        <dbReference type="EMBL" id="GMH87957.1"/>
    </source>
</evidence>
<evidence type="ECO:0000313" key="9">
    <source>
        <dbReference type="Proteomes" id="UP001165160"/>
    </source>
</evidence>
<comment type="cofactor">
    <cofactor evidence="1">
        <name>pyridoxal 5'-phosphate</name>
        <dbReference type="ChEBI" id="CHEBI:597326"/>
    </cofactor>
</comment>
<dbReference type="InterPro" id="IPR015424">
    <property type="entry name" value="PyrdxlP-dep_Trfase"/>
</dbReference>
<keyword evidence="3" id="KW-0032">Aminotransferase</keyword>
<proteinExistence type="inferred from homology"/>
<feature type="domain" description="Rhodanese" evidence="7">
    <location>
        <begin position="350"/>
        <end position="377"/>
    </location>
</feature>
<sequence>MTLSDSTPAQTLGSTASDSAGASKKQCRATVGPKNQPTSSMLIDDMPPMGIYETLYRFKDVFGAHMGTKNTHPWSQGFPLTTPLEKFGGPELPPSVDVTWNDRFYPKAWGHPELRQAVAGYYNDNYGCGIDPENVMIFAGGRPGIYTVLNFLKEQVEVRIGNVEWPAYLDILTQTKTNFKVVPFTKENNFHPPNADYYDRTGLNASTHILPVISNPSNPTGHTRAGDELKELMELAEQSKNGILLDEAYEWFHEGSVSGMQYVKDLENSNVFITGACTKGLQCPGIRIGWVVASKKNIETLSNYSSFGMGGVSHPSQLYAVKLLEPSRVKKAKKAVQEHYAWQRTRYGTAFKNLGINVYTGDGGFYHWLELPEGMTAKELNERLFEKGAAILCALDCDMARPHDKSEYVSPYGRFFRFSFGPLLPETFESDMELFSGVYLQYKKDIGIE</sequence>
<dbReference type="PANTHER" id="PTHR46383:SF1">
    <property type="entry name" value="ASPARTATE AMINOTRANSFERASE"/>
    <property type="match status" value="1"/>
</dbReference>
<keyword evidence="4" id="KW-0808">Transferase</keyword>
<dbReference type="GO" id="GO:0006520">
    <property type="term" value="P:amino acid metabolic process"/>
    <property type="evidence" value="ECO:0007669"/>
    <property type="project" value="InterPro"/>
</dbReference>
<comment type="caution">
    <text evidence="8">The sequence shown here is derived from an EMBL/GenBank/DDBJ whole genome shotgun (WGS) entry which is preliminary data.</text>
</comment>
<evidence type="ECO:0000256" key="4">
    <source>
        <dbReference type="ARBA" id="ARBA00022679"/>
    </source>
</evidence>
<evidence type="ECO:0000256" key="1">
    <source>
        <dbReference type="ARBA" id="ARBA00001933"/>
    </source>
</evidence>
<reference evidence="9" key="1">
    <citation type="journal article" date="2023" name="Commun. Biol.">
        <title>Genome analysis of Parmales, the sister group of diatoms, reveals the evolutionary specialization of diatoms from phago-mixotrophs to photoautotrophs.</title>
        <authorList>
            <person name="Ban H."/>
            <person name="Sato S."/>
            <person name="Yoshikawa S."/>
            <person name="Yamada K."/>
            <person name="Nakamura Y."/>
            <person name="Ichinomiya M."/>
            <person name="Sato N."/>
            <person name="Blanc-Mathieu R."/>
            <person name="Endo H."/>
            <person name="Kuwata A."/>
            <person name="Ogata H."/>
        </authorList>
    </citation>
    <scope>NUCLEOTIDE SEQUENCE [LARGE SCALE GENOMIC DNA]</scope>
    <source>
        <strain evidence="9">NIES 3699</strain>
    </source>
</reference>
<dbReference type="PANTHER" id="PTHR46383">
    <property type="entry name" value="ASPARTATE AMINOTRANSFERASE"/>
    <property type="match status" value="1"/>
</dbReference>
<evidence type="ECO:0000256" key="2">
    <source>
        <dbReference type="ARBA" id="ARBA00007441"/>
    </source>
</evidence>
<comment type="similarity">
    <text evidence="2">Belongs to the class-I pyridoxal-phosphate-dependent aminotransferase family.</text>
</comment>
<name>A0A9W7BCL2_9STRA</name>
<dbReference type="EMBL" id="BRXX01000077">
    <property type="protein sequence ID" value="GMH87957.1"/>
    <property type="molecule type" value="Genomic_DNA"/>
</dbReference>
<dbReference type="InterPro" id="IPR050596">
    <property type="entry name" value="AspAT/PAT-like"/>
</dbReference>
<evidence type="ECO:0000259" key="7">
    <source>
        <dbReference type="PROSITE" id="PS50206"/>
    </source>
</evidence>